<feature type="transmembrane region" description="Helical" evidence="1">
    <location>
        <begin position="17"/>
        <end position="36"/>
    </location>
</feature>
<keyword evidence="1" id="KW-0812">Transmembrane</keyword>
<dbReference type="AlphaFoldDB" id="B0NML0"/>
<protein>
    <submittedName>
        <fullName evidence="2">Uncharacterized protein</fullName>
    </submittedName>
</protein>
<reference evidence="2 3" key="1">
    <citation type="submission" date="2007-11" db="EMBL/GenBank/DDBJ databases">
        <title>Draft genome sequence of Bacteroides stercoris(ATCC 43183).</title>
        <authorList>
            <person name="Sudarsanam P."/>
            <person name="Ley R."/>
            <person name="Guruge J."/>
            <person name="Turnbaugh P.J."/>
            <person name="Mahowald M."/>
            <person name="Liep D."/>
            <person name="Gordon J."/>
        </authorList>
    </citation>
    <scope>NUCLEOTIDE SEQUENCE [LARGE SCALE GENOMIC DNA]</scope>
    <source>
        <strain evidence="2 3">ATCC 43183</strain>
    </source>
</reference>
<evidence type="ECO:0000313" key="2">
    <source>
        <dbReference type="EMBL" id="EDS16587.1"/>
    </source>
</evidence>
<dbReference type="HOGENOM" id="CLU_3196340_0_0_10"/>
<gene>
    <name evidence="2" type="ORF">BACSTE_00719</name>
</gene>
<dbReference type="Proteomes" id="UP000004713">
    <property type="component" value="Unassembled WGS sequence"/>
</dbReference>
<keyword evidence="1" id="KW-0472">Membrane</keyword>
<dbReference type="EMBL" id="ABFZ02000016">
    <property type="protein sequence ID" value="EDS16587.1"/>
    <property type="molecule type" value="Genomic_DNA"/>
</dbReference>
<organism evidence="2 3">
    <name type="scientific">Bacteroides stercoris ATCC 43183</name>
    <dbReference type="NCBI Taxonomy" id="449673"/>
    <lineage>
        <taxon>Bacteria</taxon>
        <taxon>Pseudomonadati</taxon>
        <taxon>Bacteroidota</taxon>
        <taxon>Bacteroidia</taxon>
        <taxon>Bacteroidales</taxon>
        <taxon>Bacteroidaceae</taxon>
        <taxon>Bacteroides</taxon>
    </lineage>
</organism>
<sequence length="45" mass="5521">MGFITRFLSVSYRFRNRKLYCFVFLLVGNKIIIYICNEKKKKIKK</sequence>
<accession>B0NML0</accession>
<comment type="caution">
    <text evidence="2">The sequence shown here is derived from an EMBL/GenBank/DDBJ whole genome shotgun (WGS) entry which is preliminary data.</text>
</comment>
<name>B0NML0_BACSE</name>
<evidence type="ECO:0000313" key="3">
    <source>
        <dbReference type="Proteomes" id="UP000004713"/>
    </source>
</evidence>
<evidence type="ECO:0000256" key="1">
    <source>
        <dbReference type="SAM" id="Phobius"/>
    </source>
</evidence>
<proteinExistence type="predicted"/>
<keyword evidence="1" id="KW-1133">Transmembrane helix</keyword>
<reference evidence="2 3" key="2">
    <citation type="submission" date="2007-11" db="EMBL/GenBank/DDBJ databases">
        <authorList>
            <person name="Fulton L."/>
            <person name="Clifton S."/>
            <person name="Fulton B."/>
            <person name="Xu J."/>
            <person name="Minx P."/>
            <person name="Pepin K.H."/>
            <person name="Johnson M."/>
            <person name="Thiruvilangam P."/>
            <person name="Bhonagiri V."/>
            <person name="Nash W.E."/>
            <person name="Mardis E.R."/>
            <person name="Wilson R.K."/>
        </authorList>
    </citation>
    <scope>NUCLEOTIDE SEQUENCE [LARGE SCALE GENOMIC DNA]</scope>
    <source>
        <strain evidence="2 3">ATCC 43183</strain>
    </source>
</reference>